<reference evidence="2" key="1">
    <citation type="submission" date="2023-01" db="EMBL/GenBank/DDBJ databases">
        <title>Genome assembly of the deep-sea coral Lophelia pertusa.</title>
        <authorList>
            <person name="Herrera S."/>
            <person name="Cordes E."/>
        </authorList>
    </citation>
    <scope>NUCLEOTIDE SEQUENCE</scope>
    <source>
        <strain evidence="2">USNM1676648</strain>
        <tissue evidence="2">Polyp</tissue>
    </source>
</reference>
<organism evidence="2 3">
    <name type="scientific">Desmophyllum pertusum</name>
    <dbReference type="NCBI Taxonomy" id="174260"/>
    <lineage>
        <taxon>Eukaryota</taxon>
        <taxon>Metazoa</taxon>
        <taxon>Cnidaria</taxon>
        <taxon>Anthozoa</taxon>
        <taxon>Hexacorallia</taxon>
        <taxon>Scleractinia</taxon>
        <taxon>Caryophylliina</taxon>
        <taxon>Caryophylliidae</taxon>
        <taxon>Desmophyllum</taxon>
    </lineage>
</organism>
<protein>
    <submittedName>
        <fullName evidence="2">Uncharacterized protein</fullName>
    </submittedName>
</protein>
<proteinExistence type="predicted"/>
<keyword evidence="1" id="KW-0812">Transmembrane</keyword>
<dbReference type="EMBL" id="MU825879">
    <property type="protein sequence ID" value="KAJ7385764.1"/>
    <property type="molecule type" value="Genomic_DNA"/>
</dbReference>
<sequence>MHLPSYVYFYKTLKPINSSSANTIVLISVHLLKLSSVYNVQRVLEDKRSKMGYPEEVQRVQITSNENGAGMTHEMQARCHQVAAELRFIGDALEMSYFRDTAISSRGKLLIGVTLLGIATNIAIRYFARNS</sequence>
<accession>A0A9W9ZTM7</accession>
<feature type="transmembrane region" description="Helical" evidence="1">
    <location>
        <begin position="109"/>
        <end position="128"/>
    </location>
</feature>
<keyword evidence="1" id="KW-0472">Membrane</keyword>
<gene>
    <name evidence="2" type="ORF">OS493_013797</name>
</gene>
<dbReference type="AlphaFoldDB" id="A0A9W9ZTM7"/>
<name>A0A9W9ZTM7_9CNID</name>
<evidence type="ECO:0000313" key="3">
    <source>
        <dbReference type="Proteomes" id="UP001163046"/>
    </source>
</evidence>
<keyword evidence="1" id="KW-1133">Transmembrane helix</keyword>
<comment type="caution">
    <text evidence="2">The sequence shown here is derived from an EMBL/GenBank/DDBJ whole genome shotgun (WGS) entry which is preliminary data.</text>
</comment>
<evidence type="ECO:0000256" key="1">
    <source>
        <dbReference type="SAM" id="Phobius"/>
    </source>
</evidence>
<keyword evidence="3" id="KW-1185">Reference proteome</keyword>
<dbReference type="Proteomes" id="UP001163046">
    <property type="component" value="Unassembled WGS sequence"/>
</dbReference>
<evidence type="ECO:0000313" key="2">
    <source>
        <dbReference type="EMBL" id="KAJ7385764.1"/>
    </source>
</evidence>